<dbReference type="Proteomes" id="UP000305647">
    <property type="component" value="Unassembled WGS sequence"/>
</dbReference>
<dbReference type="GO" id="GO:0008270">
    <property type="term" value="F:zinc ion binding"/>
    <property type="evidence" value="ECO:0007669"/>
    <property type="project" value="UniProtKB-UniRule"/>
</dbReference>
<dbReference type="PROSITE" id="PS51083">
    <property type="entry name" value="ZF_HIT"/>
    <property type="match status" value="1"/>
</dbReference>
<feature type="domain" description="HIT-type" evidence="2">
    <location>
        <begin position="38"/>
        <end position="71"/>
    </location>
</feature>
<dbReference type="Gene3D" id="3.30.60.190">
    <property type="match status" value="1"/>
</dbReference>
<protein>
    <recommendedName>
        <fullName evidence="2">HIT-type domain-containing protein</fullName>
    </recommendedName>
</protein>
<dbReference type="CDD" id="cd23024">
    <property type="entry name" value="zf-HIT_ZNHIT2-3"/>
    <property type="match status" value="1"/>
</dbReference>
<evidence type="ECO:0000259" key="2">
    <source>
        <dbReference type="PROSITE" id="PS51083"/>
    </source>
</evidence>
<dbReference type="InterPro" id="IPR039646">
    <property type="entry name" value="ZNHIT2"/>
</dbReference>
<evidence type="ECO:0000256" key="1">
    <source>
        <dbReference type="PROSITE-ProRule" id="PRU00453"/>
    </source>
</evidence>
<keyword evidence="1" id="KW-0862">Zinc</keyword>
<dbReference type="PANTHER" id="PTHR15555:SF0">
    <property type="entry name" value="ZINC FINGER HIT DOMAIN-CONTAINING PROTEIN 2"/>
    <property type="match status" value="1"/>
</dbReference>
<accession>A0A4T0R983</accession>
<keyword evidence="1" id="KW-0479">Metal-binding</keyword>
<sequence>MRSSSNTPKLDLNDKKIILPYSNNDFNKIQGSANQSVCVICTINTSQYICPNCNIPYCSLNCFKSEVHSDCNQNFTNNQLKDELSINNQSNLLEKKKALDLLKKFNEENDIDEFNEIDDDTMQRLASLDLESSDPSTILNALSKEERDQFENLTNPSNSATLTRLLHLYQQSFHPWYIDDDNNSENESDDLLDKPEAKSFDLHQGGEILSSNLVAIMFSYAFILRRFGLRYLSDLENTSRDIRDAKGELSRLLPFLKEKRSNFTYVNPREAVHSIWSRIPPEIRTKELLDLLLDDTKCLLKPLKPVHEESDRVISTQCLFDILQVFGEAKTRFTTKLTFYLTRCHNMTAYLKKLNFNIDIDRHENPDN</sequence>
<reference evidence="3 4" key="1">
    <citation type="submission" date="2019-03" db="EMBL/GenBank/DDBJ databases">
        <title>Sequencing 25 genomes of Wallemia mellicola.</title>
        <authorList>
            <person name="Gostincar C."/>
        </authorList>
    </citation>
    <scope>NUCLEOTIDE SEQUENCE [LARGE SCALE GENOMIC DNA]</scope>
    <source>
        <strain evidence="3 4">EXF-8738</strain>
    </source>
</reference>
<dbReference type="EMBL" id="SPRO01000001">
    <property type="protein sequence ID" value="TIC34495.1"/>
    <property type="molecule type" value="Genomic_DNA"/>
</dbReference>
<name>A0A4T0R983_9BASI</name>
<proteinExistence type="predicted"/>
<dbReference type="PANTHER" id="PTHR15555">
    <property type="entry name" value="ZINC FINGER HIT DOMAIN CONTAINING PROTEIN 2 PROTEIN FON -RELATED"/>
    <property type="match status" value="1"/>
</dbReference>
<keyword evidence="1" id="KW-0863">Zinc-finger</keyword>
<dbReference type="Pfam" id="PF04438">
    <property type="entry name" value="zf-HIT"/>
    <property type="match status" value="1"/>
</dbReference>
<comment type="caution">
    <text evidence="3">The sequence shown here is derived from an EMBL/GenBank/DDBJ whole genome shotgun (WGS) entry which is preliminary data.</text>
</comment>
<organism evidence="3 4">
    <name type="scientific">Wallemia mellicola</name>
    <dbReference type="NCBI Taxonomy" id="1708541"/>
    <lineage>
        <taxon>Eukaryota</taxon>
        <taxon>Fungi</taxon>
        <taxon>Dikarya</taxon>
        <taxon>Basidiomycota</taxon>
        <taxon>Wallemiomycotina</taxon>
        <taxon>Wallemiomycetes</taxon>
        <taxon>Wallemiales</taxon>
        <taxon>Wallemiaceae</taxon>
        <taxon>Wallemia</taxon>
    </lineage>
</organism>
<dbReference type="SUPFAM" id="SSF144232">
    <property type="entry name" value="HIT/MYND zinc finger-like"/>
    <property type="match status" value="1"/>
</dbReference>
<gene>
    <name evidence="3" type="ORF">E3Q10_00231</name>
</gene>
<dbReference type="InterPro" id="IPR007529">
    <property type="entry name" value="Znf_HIT"/>
</dbReference>
<evidence type="ECO:0000313" key="3">
    <source>
        <dbReference type="EMBL" id="TIC34495.1"/>
    </source>
</evidence>
<dbReference type="AlphaFoldDB" id="A0A4T0R983"/>
<evidence type="ECO:0000313" key="4">
    <source>
        <dbReference type="Proteomes" id="UP000305647"/>
    </source>
</evidence>